<evidence type="ECO:0000259" key="3">
    <source>
        <dbReference type="Pfam" id="PF21001"/>
    </source>
</evidence>
<organism evidence="4 5">
    <name type="scientific">Aurantiacibacter arachoides</name>
    <dbReference type="NCBI Taxonomy" id="1850444"/>
    <lineage>
        <taxon>Bacteria</taxon>
        <taxon>Pseudomonadati</taxon>
        <taxon>Pseudomonadota</taxon>
        <taxon>Alphaproteobacteria</taxon>
        <taxon>Sphingomonadales</taxon>
        <taxon>Erythrobacteraceae</taxon>
        <taxon>Aurantiacibacter</taxon>
    </lineage>
</organism>
<feature type="transmembrane region" description="Helical" evidence="1">
    <location>
        <begin position="97"/>
        <end position="118"/>
    </location>
</feature>
<sequence length="210" mass="22007">MSLFADYNLPFAIAIGVMLVLGLLQFVGLGDFDLDADLDADAAAGDPTGAGLGGALTTLLGLGKVPLFVWLMVFLLLFAVIGIAVQAFAESLTGAPLYSWLAALLAGGASLPATALVARPLGAIMPRDETSAVALDTLVGRRGTVTTGRATKGSPARTRVYDRHGQAHFLMVEPHEDASEILEGDEVLIVRRDGQTFYGVPLTERKLAPM</sequence>
<keyword evidence="1" id="KW-0812">Transmembrane</keyword>
<dbReference type="Proteomes" id="UP000460626">
    <property type="component" value="Unassembled WGS sequence"/>
</dbReference>
<dbReference type="Pfam" id="PF21001">
    <property type="entry name" value="YqiJ_N"/>
    <property type="match status" value="1"/>
</dbReference>
<keyword evidence="1" id="KW-1133">Transmembrane helix</keyword>
<evidence type="ECO:0000259" key="2">
    <source>
        <dbReference type="Pfam" id="PF07290"/>
    </source>
</evidence>
<proteinExistence type="predicted"/>
<protein>
    <submittedName>
        <fullName evidence="4">DUF1449 family protein</fullName>
    </submittedName>
</protein>
<name>A0A844ZXF9_9SPHN</name>
<dbReference type="InterPro" id="IPR048376">
    <property type="entry name" value="YqiJ_N"/>
</dbReference>
<feature type="domain" description="Inner membrane protein YqiJ N-terminal" evidence="3">
    <location>
        <begin position="8"/>
        <end position="114"/>
    </location>
</feature>
<comment type="caution">
    <text evidence="4">The sequence shown here is derived from an EMBL/GenBank/DDBJ whole genome shotgun (WGS) entry which is preliminary data.</text>
</comment>
<dbReference type="InterPro" id="IPR010840">
    <property type="entry name" value="YqiJ_OB"/>
</dbReference>
<dbReference type="OrthoDB" id="7207054at2"/>
<evidence type="ECO:0000313" key="4">
    <source>
        <dbReference type="EMBL" id="MXO92793.1"/>
    </source>
</evidence>
<feature type="domain" description="Inner membrane protein YqiJ OB-fold" evidence="2">
    <location>
        <begin position="137"/>
        <end position="198"/>
    </location>
</feature>
<keyword evidence="5" id="KW-1185">Reference proteome</keyword>
<evidence type="ECO:0000256" key="1">
    <source>
        <dbReference type="SAM" id="Phobius"/>
    </source>
</evidence>
<dbReference type="Pfam" id="PF07290">
    <property type="entry name" value="YqiJ_OB"/>
    <property type="match status" value="1"/>
</dbReference>
<keyword evidence="1" id="KW-0472">Membrane</keyword>
<feature type="transmembrane region" description="Helical" evidence="1">
    <location>
        <begin position="7"/>
        <end position="28"/>
    </location>
</feature>
<accession>A0A844ZXF9</accession>
<feature type="transmembrane region" description="Helical" evidence="1">
    <location>
        <begin position="67"/>
        <end position="85"/>
    </location>
</feature>
<dbReference type="AlphaFoldDB" id="A0A844ZXF9"/>
<dbReference type="EMBL" id="WTYH01000001">
    <property type="protein sequence ID" value="MXO92793.1"/>
    <property type="molecule type" value="Genomic_DNA"/>
</dbReference>
<reference evidence="4 5" key="1">
    <citation type="submission" date="2019-12" db="EMBL/GenBank/DDBJ databases">
        <title>Genomic-based taxomic classification of the family Erythrobacteraceae.</title>
        <authorList>
            <person name="Xu L."/>
        </authorList>
    </citation>
    <scope>NUCLEOTIDE SEQUENCE [LARGE SCALE GENOMIC DNA]</scope>
    <source>
        <strain evidence="4 5">RC4-10-4</strain>
    </source>
</reference>
<gene>
    <name evidence="4" type="ORF">GRI62_04110</name>
</gene>
<evidence type="ECO:0000313" key="5">
    <source>
        <dbReference type="Proteomes" id="UP000460626"/>
    </source>
</evidence>